<feature type="domain" description="Methyltransferase" evidence="2">
    <location>
        <begin position="58"/>
        <end position="151"/>
    </location>
</feature>
<keyword evidence="1" id="KW-0808">Transferase</keyword>
<evidence type="ECO:0000313" key="3">
    <source>
        <dbReference type="EMBL" id="KPL88411.1"/>
    </source>
</evidence>
<reference evidence="3 4" key="1">
    <citation type="submission" date="2015-07" db="EMBL/GenBank/DDBJ databases">
        <title>Whole genome sequence of Ardenticatena maritima DSM 23922.</title>
        <authorList>
            <person name="Hemp J."/>
            <person name="Ward L.M."/>
            <person name="Pace L.A."/>
            <person name="Fischer W.W."/>
        </authorList>
    </citation>
    <scope>NUCLEOTIDE SEQUENCE [LARGE SCALE GENOMIC DNA]</scope>
    <source>
        <strain evidence="3 4">110S</strain>
    </source>
</reference>
<dbReference type="InterPro" id="IPR029063">
    <property type="entry name" value="SAM-dependent_MTases_sf"/>
</dbReference>
<name>A0A0P6XVB3_9CHLR</name>
<dbReference type="OrthoDB" id="9774345at2"/>
<dbReference type="InterPro" id="IPR041698">
    <property type="entry name" value="Methyltransf_25"/>
</dbReference>
<dbReference type="GO" id="GO:0016740">
    <property type="term" value="F:transferase activity"/>
    <property type="evidence" value="ECO:0007669"/>
    <property type="project" value="UniProtKB-KW"/>
</dbReference>
<dbReference type="AlphaFoldDB" id="A0A0P6XVB3"/>
<evidence type="ECO:0000313" key="4">
    <source>
        <dbReference type="Proteomes" id="UP000050502"/>
    </source>
</evidence>
<sequence length="273" mass="30156">MTSHDGEFPHLKEATVDAWNRKAAFWAQRMGEAGNAFHQTLVEPTALRLLALQPGERVLEIACGHGIFARRLADLGADVLAIDASPVFVEEARRRTAGRRVQVKQCDATDEAALRALGRDFDAVVSNMALMDIPQIAPLFRAVAHLLRPGGRFVFTLCHPAFNQPMMSQLLEEIDEDGYLHLKRSLRIWGYLTPTATPGVGMVGEPVPHYYFHRPLHVLLGHAFAAGLVVDGLEEAAFPPPEDETTAGDYRPFGWQTLPDIPPVLGVRVRRGE</sequence>
<gene>
    <name evidence="3" type="ORF">SE16_06265</name>
</gene>
<dbReference type="SUPFAM" id="SSF53335">
    <property type="entry name" value="S-adenosyl-L-methionine-dependent methyltransferases"/>
    <property type="match status" value="1"/>
</dbReference>
<proteinExistence type="predicted"/>
<dbReference type="Proteomes" id="UP000050502">
    <property type="component" value="Unassembled WGS sequence"/>
</dbReference>
<evidence type="ECO:0000259" key="2">
    <source>
        <dbReference type="Pfam" id="PF13649"/>
    </source>
</evidence>
<dbReference type="Gene3D" id="3.40.50.150">
    <property type="entry name" value="Vaccinia Virus protein VP39"/>
    <property type="match status" value="1"/>
</dbReference>
<dbReference type="RefSeq" id="WP_054492318.1">
    <property type="nucleotide sequence ID" value="NZ_BBZA01000052.1"/>
</dbReference>
<protein>
    <recommendedName>
        <fullName evidence="2">Methyltransferase domain-containing protein</fullName>
    </recommendedName>
</protein>
<organism evidence="3 4">
    <name type="scientific">Ardenticatena maritima</name>
    <dbReference type="NCBI Taxonomy" id="872965"/>
    <lineage>
        <taxon>Bacteria</taxon>
        <taxon>Bacillati</taxon>
        <taxon>Chloroflexota</taxon>
        <taxon>Ardenticatenia</taxon>
        <taxon>Ardenticatenales</taxon>
        <taxon>Ardenticatenaceae</taxon>
        <taxon>Ardenticatena</taxon>
    </lineage>
</organism>
<dbReference type="EMBL" id="LGKN01000004">
    <property type="protein sequence ID" value="KPL88411.1"/>
    <property type="molecule type" value="Genomic_DNA"/>
</dbReference>
<dbReference type="PANTHER" id="PTHR43861">
    <property type="entry name" value="TRANS-ACONITATE 2-METHYLTRANSFERASE-RELATED"/>
    <property type="match status" value="1"/>
</dbReference>
<accession>A0A0P6XVB3</accession>
<dbReference type="Pfam" id="PF13649">
    <property type="entry name" value="Methyltransf_25"/>
    <property type="match status" value="1"/>
</dbReference>
<comment type="caution">
    <text evidence="3">The sequence shown here is derived from an EMBL/GenBank/DDBJ whole genome shotgun (WGS) entry which is preliminary data.</text>
</comment>
<evidence type="ECO:0000256" key="1">
    <source>
        <dbReference type="ARBA" id="ARBA00022679"/>
    </source>
</evidence>
<dbReference type="CDD" id="cd02440">
    <property type="entry name" value="AdoMet_MTases"/>
    <property type="match status" value="1"/>
</dbReference>